<dbReference type="InterPro" id="IPR001466">
    <property type="entry name" value="Beta-lactam-related"/>
</dbReference>
<comment type="similarity">
    <text evidence="1">Belongs to the class-A beta-lactamase family.</text>
</comment>
<sequence length="402" mass="43632">MDKAMFEAAMAEAVDGGVISGAACIAGLSDGSTLYEGAFGKNGAELDATAMRMDTVMWIASCTKLLTSIAALQCVERGLLALDAPVSDILPELGSPSILTGLDADNGKPNLCKASKAITLRQLLTHTSGFAYVGMNQALTMYSAQVYGEPPSFKLDSPKYGFELPLVFEPGESWEYGVSLEWVGRMVERVNGDKKLGEFMQDNIFDVLGMNLTTFRPWARPEVLERMGGRTWRNPETGKIAIDESGWFPFIEPEADYGGGGAYTCAVDYVKVLMSLLLNDGKLLTSETVEMFFTPQLDDSTAVALCRELSTGPIAVGATNGLPRDRLFNHGLGGAMCMESIPEHCARGMMFWSGLPNSFWFIDREAGVCGMYLSHMFPPGDQPTQKLNAKFQQFAYVAGSRL</sequence>
<dbReference type="GO" id="GO:0016787">
    <property type="term" value="F:hydrolase activity"/>
    <property type="evidence" value="ECO:0007669"/>
    <property type="project" value="UniProtKB-KW"/>
</dbReference>
<evidence type="ECO:0000256" key="1">
    <source>
        <dbReference type="ARBA" id="ARBA00009009"/>
    </source>
</evidence>
<dbReference type="AlphaFoldDB" id="A0AAV9NBB6"/>
<evidence type="ECO:0000256" key="2">
    <source>
        <dbReference type="ARBA" id="ARBA00022801"/>
    </source>
</evidence>
<dbReference type="InterPro" id="IPR050789">
    <property type="entry name" value="Diverse_Enzym_Activities"/>
</dbReference>
<dbReference type="EMBL" id="JAVRRD010000015">
    <property type="protein sequence ID" value="KAK5051380.1"/>
    <property type="molecule type" value="Genomic_DNA"/>
</dbReference>
<evidence type="ECO:0000259" key="3">
    <source>
        <dbReference type="Pfam" id="PF00144"/>
    </source>
</evidence>
<evidence type="ECO:0000313" key="4">
    <source>
        <dbReference type="EMBL" id="KAK5051380.1"/>
    </source>
</evidence>
<comment type="caution">
    <text evidence="4">The sequence shown here is derived from an EMBL/GenBank/DDBJ whole genome shotgun (WGS) entry which is preliminary data.</text>
</comment>
<dbReference type="Proteomes" id="UP001358417">
    <property type="component" value="Unassembled WGS sequence"/>
</dbReference>
<gene>
    <name evidence="4" type="ORF">LTR84_003032</name>
</gene>
<feature type="domain" description="Beta-lactamase-related" evidence="3">
    <location>
        <begin position="7"/>
        <end position="383"/>
    </location>
</feature>
<dbReference type="InterPro" id="IPR012338">
    <property type="entry name" value="Beta-lactam/transpept-like"/>
</dbReference>
<dbReference type="Pfam" id="PF00144">
    <property type="entry name" value="Beta-lactamase"/>
    <property type="match status" value="1"/>
</dbReference>
<dbReference type="SUPFAM" id="SSF56601">
    <property type="entry name" value="beta-lactamase/transpeptidase-like"/>
    <property type="match status" value="1"/>
</dbReference>
<dbReference type="GeneID" id="89971226"/>
<dbReference type="RefSeq" id="XP_064705607.1">
    <property type="nucleotide sequence ID" value="XM_064846627.1"/>
</dbReference>
<name>A0AAV9NBB6_9EURO</name>
<dbReference type="Gene3D" id="3.40.710.10">
    <property type="entry name" value="DD-peptidase/beta-lactamase superfamily"/>
    <property type="match status" value="1"/>
</dbReference>
<keyword evidence="2" id="KW-0378">Hydrolase</keyword>
<organism evidence="4 5">
    <name type="scientific">Exophiala bonariae</name>
    <dbReference type="NCBI Taxonomy" id="1690606"/>
    <lineage>
        <taxon>Eukaryota</taxon>
        <taxon>Fungi</taxon>
        <taxon>Dikarya</taxon>
        <taxon>Ascomycota</taxon>
        <taxon>Pezizomycotina</taxon>
        <taxon>Eurotiomycetes</taxon>
        <taxon>Chaetothyriomycetidae</taxon>
        <taxon>Chaetothyriales</taxon>
        <taxon>Herpotrichiellaceae</taxon>
        <taxon>Exophiala</taxon>
    </lineage>
</organism>
<reference evidence="4 5" key="1">
    <citation type="submission" date="2023-08" db="EMBL/GenBank/DDBJ databases">
        <title>Black Yeasts Isolated from many extreme environments.</title>
        <authorList>
            <person name="Coleine C."/>
            <person name="Stajich J.E."/>
            <person name="Selbmann L."/>
        </authorList>
    </citation>
    <scope>NUCLEOTIDE SEQUENCE [LARGE SCALE GENOMIC DNA]</scope>
    <source>
        <strain evidence="4 5">CCFEE 5792</strain>
    </source>
</reference>
<proteinExistence type="inferred from homology"/>
<protein>
    <recommendedName>
        <fullName evidence="3">Beta-lactamase-related domain-containing protein</fullName>
    </recommendedName>
</protein>
<dbReference type="PANTHER" id="PTHR43283">
    <property type="entry name" value="BETA-LACTAMASE-RELATED"/>
    <property type="match status" value="1"/>
</dbReference>
<keyword evidence="5" id="KW-1185">Reference proteome</keyword>
<evidence type="ECO:0000313" key="5">
    <source>
        <dbReference type="Proteomes" id="UP001358417"/>
    </source>
</evidence>
<dbReference type="PANTHER" id="PTHR43283:SF17">
    <property type="entry name" value="(LOVD), PUTATIVE (AFU_ORTHOLOGUE AFUA_5G00920)-RELATED"/>
    <property type="match status" value="1"/>
</dbReference>
<accession>A0AAV9NBB6</accession>